<organism evidence="3 4">
    <name type="scientific">Aliiroseovarius salicola</name>
    <dbReference type="NCBI Taxonomy" id="3009082"/>
    <lineage>
        <taxon>Bacteria</taxon>
        <taxon>Pseudomonadati</taxon>
        <taxon>Pseudomonadota</taxon>
        <taxon>Alphaproteobacteria</taxon>
        <taxon>Rhodobacterales</taxon>
        <taxon>Paracoccaceae</taxon>
        <taxon>Aliiroseovarius</taxon>
    </lineage>
</organism>
<keyword evidence="4" id="KW-1185">Reference proteome</keyword>
<evidence type="ECO:0000313" key="3">
    <source>
        <dbReference type="EMBL" id="MDA5094204.1"/>
    </source>
</evidence>
<evidence type="ECO:0000313" key="4">
    <source>
        <dbReference type="Proteomes" id="UP001528040"/>
    </source>
</evidence>
<accession>A0ABT4W1A9</accession>
<evidence type="ECO:0000256" key="1">
    <source>
        <dbReference type="SAM" id="MobiDB-lite"/>
    </source>
</evidence>
<keyword evidence="2" id="KW-0472">Membrane</keyword>
<protein>
    <submittedName>
        <fullName evidence="3">Uncharacterized protein</fullName>
    </submittedName>
</protein>
<evidence type="ECO:0000256" key="2">
    <source>
        <dbReference type="SAM" id="Phobius"/>
    </source>
</evidence>
<feature type="compositionally biased region" description="Basic and acidic residues" evidence="1">
    <location>
        <begin position="86"/>
        <end position="96"/>
    </location>
</feature>
<keyword evidence="2" id="KW-1133">Transmembrane helix</keyword>
<sequence length="96" mass="10822">MSLPREPLFLARQNYRLRRIADAARGLPWIGMVLFMLPLLAAGQGRNDTVGWLIFIFVTWMVLIVIAAILSRGMGRNRIDQGGNEKQQETGREGNP</sequence>
<feature type="region of interest" description="Disordered" evidence="1">
    <location>
        <begin position="76"/>
        <end position="96"/>
    </location>
</feature>
<gene>
    <name evidence="3" type="ORF">O2N63_08890</name>
</gene>
<dbReference type="Proteomes" id="UP001528040">
    <property type="component" value="Unassembled WGS sequence"/>
</dbReference>
<dbReference type="RefSeq" id="WP_271053915.1">
    <property type="nucleotide sequence ID" value="NZ_JAQIIO010000004.1"/>
</dbReference>
<dbReference type="EMBL" id="JAQIIO010000004">
    <property type="protein sequence ID" value="MDA5094204.1"/>
    <property type="molecule type" value="Genomic_DNA"/>
</dbReference>
<name>A0ABT4W1A9_9RHOB</name>
<comment type="caution">
    <text evidence="3">The sequence shown here is derived from an EMBL/GenBank/DDBJ whole genome shotgun (WGS) entry which is preliminary data.</text>
</comment>
<feature type="transmembrane region" description="Helical" evidence="2">
    <location>
        <begin position="50"/>
        <end position="70"/>
    </location>
</feature>
<proteinExistence type="predicted"/>
<feature type="transmembrane region" description="Helical" evidence="2">
    <location>
        <begin position="26"/>
        <end position="44"/>
    </location>
</feature>
<keyword evidence="2" id="KW-0812">Transmembrane</keyword>
<reference evidence="3 4" key="1">
    <citation type="submission" date="2023-01" db="EMBL/GenBank/DDBJ databases">
        <authorList>
            <person name="Yoon J.-W."/>
        </authorList>
    </citation>
    <scope>NUCLEOTIDE SEQUENCE [LARGE SCALE GENOMIC DNA]</scope>
    <source>
        <strain evidence="3 4">KMU-50</strain>
    </source>
</reference>